<organism evidence="4">
    <name type="scientific">Schistocephalus solidus</name>
    <name type="common">Tapeworm</name>
    <dbReference type="NCBI Taxonomy" id="70667"/>
    <lineage>
        <taxon>Eukaryota</taxon>
        <taxon>Metazoa</taxon>
        <taxon>Spiralia</taxon>
        <taxon>Lophotrochozoa</taxon>
        <taxon>Platyhelminthes</taxon>
        <taxon>Cestoda</taxon>
        <taxon>Eucestoda</taxon>
        <taxon>Diphyllobothriidea</taxon>
        <taxon>Diphyllobothriidae</taxon>
        <taxon>Schistocephalus</taxon>
    </lineage>
</organism>
<proteinExistence type="predicted"/>
<name>A0A183TQD9_SCHSO</name>
<dbReference type="Proteomes" id="UP000275846">
    <property type="component" value="Unassembled WGS sequence"/>
</dbReference>
<evidence type="ECO:0000313" key="2">
    <source>
        <dbReference type="EMBL" id="VDM05073.1"/>
    </source>
</evidence>
<evidence type="ECO:0000313" key="3">
    <source>
        <dbReference type="Proteomes" id="UP000275846"/>
    </source>
</evidence>
<dbReference type="WBParaSite" id="SSLN_0001939201-mRNA-1">
    <property type="protein sequence ID" value="SSLN_0001939201-mRNA-1"/>
    <property type="gene ID" value="SSLN_0001939201"/>
</dbReference>
<keyword evidence="3" id="KW-1185">Reference proteome</keyword>
<sequence>MSGCNCVYATESGCCDNEGAVPQQVPTRHLPQPRHMVQPCSSRYHMPLASIEKGLANCTHVFFRCERVRKPLESSYLGPFRVLSRNAKTYRILRGDTENVVSVDQVKAAVAEAPPDLCQGQYGADPLRHAPLPSLPSPSTSLSTTTLDPNSSSVTVIRTNRIGRRVHFPDRSITQEF</sequence>
<evidence type="ECO:0000256" key="1">
    <source>
        <dbReference type="SAM" id="MobiDB-lite"/>
    </source>
</evidence>
<dbReference type="EMBL" id="UYSU01044998">
    <property type="protein sequence ID" value="VDM05073.1"/>
    <property type="molecule type" value="Genomic_DNA"/>
</dbReference>
<dbReference type="PANTHER" id="PTHR38681">
    <property type="entry name" value="RETROVIRUS-RELATED POL POLYPROTEIN FROM TRANSPOSON 412-LIKE PROTEIN-RELATED"/>
    <property type="match status" value="1"/>
</dbReference>
<dbReference type="OrthoDB" id="6279146at2759"/>
<dbReference type="AlphaFoldDB" id="A0A183TQD9"/>
<reference evidence="4" key="1">
    <citation type="submission" date="2016-06" db="UniProtKB">
        <authorList>
            <consortium name="WormBaseParasite"/>
        </authorList>
    </citation>
    <scope>IDENTIFICATION</scope>
</reference>
<gene>
    <name evidence="2" type="ORF">SSLN_LOCUS18687</name>
</gene>
<reference evidence="2 3" key="2">
    <citation type="submission" date="2018-11" db="EMBL/GenBank/DDBJ databases">
        <authorList>
            <consortium name="Pathogen Informatics"/>
        </authorList>
    </citation>
    <scope>NUCLEOTIDE SEQUENCE [LARGE SCALE GENOMIC DNA]</scope>
    <source>
        <strain evidence="2 3">NST_G2</strain>
    </source>
</reference>
<evidence type="ECO:0000313" key="4">
    <source>
        <dbReference type="WBParaSite" id="SSLN_0001939201-mRNA-1"/>
    </source>
</evidence>
<feature type="compositionally biased region" description="Low complexity" evidence="1">
    <location>
        <begin position="137"/>
        <end position="150"/>
    </location>
</feature>
<accession>A0A183TQD9</accession>
<dbReference type="PANTHER" id="PTHR38681:SF1">
    <property type="entry name" value="RETROVIRUS-RELATED POL POLYPROTEIN FROM TRANSPOSON 412-LIKE PROTEIN"/>
    <property type="match status" value="1"/>
</dbReference>
<feature type="region of interest" description="Disordered" evidence="1">
    <location>
        <begin position="128"/>
        <end position="150"/>
    </location>
</feature>
<protein>
    <submittedName>
        <fullName evidence="2 4">Uncharacterized protein</fullName>
    </submittedName>
</protein>